<name>A0A537JFY3_9BACT</name>
<evidence type="ECO:0000259" key="1">
    <source>
        <dbReference type="Pfam" id="PF01968"/>
    </source>
</evidence>
<evidence type="ECO:0000313" key="3">
    <source>
        <dbReference type="EMBL" id="TMI82468.1"/>
    </source>
</evidence>
<comment type="caution">
    <text evidence="3">The sequence shown here is derived from an EMBL/GenBank/DDBJ whole genome shotgun (WGS) entry which is preliminary data.</text>
</comment>
<dbReference type="EMBL" id="VBAO01000124">
    <property type="protein sequence ID" value="TMI82468.1"/>
    <property type="molecule type" value="Genomic_DNA"/>
</dbReference>
<reference evidence="3 4" key="1">
    <citation type="journal article" date="2019" name="Nat. Microbiol.">
        <title>Mediterranean grassland soil C-N compound turnover is dependent on rainfall and depth, and is mediated by genomically divergent microorganisms.</title>
        <authorList>
            <person name="Diamond S."/>
            <person name="Andeer P.F."/>
            <person name="Li Z."/>
            <person name="Crits-Christoph A."/>
            <person name="Burstein D."/>
            <person name="Anantharaman K."/>
            <person name="Lane K.R."/>
            <person name="Thomas B.C."/>
            <person name="Pan C."/>
            <person name="Northen T.R."/>
            <person name="Banfield J.F."/>
        </authorList>
    </citation>
    <scope>NUCLEOTIDE SEQUENCE [LARGE SCALE GENOMIC DNA]</scope>
    <source>
        <strain evidence="3">NP_7</strain>
    </source>
</reference>
<evidence type="ECO:0000259" key="2">
    <source>
        <dbReference type="Pfam" id="PF05378"/>
    </source>
</evidence>
<dbReference type="PANTHER" id="PTHR11365">
    <property type="entry name" value="5-OXOPROLINASE RELATED"/>
    <property type="match status" value="1"/>
</dbReference>
<evidence type="ECO:0000313" key="4">
    <source>
        <dbReference type="Proteomes" id="UP000320048"/>
    </source>
</evidence>
<dbReference type="Pfam" id="PF05378">
    <property type="entry name" value="Hydant_A_N"/>
    <property type="match status" value="1"/>
</dbReference>
<dbReference type="AlphaFoldDB" id="A0A537JFY3"/>
<feature type="domain" description="Hydantoinase A/oxoprolinase" evidence="1">
    <location>
        <begin position="207"/>
        <end position="440"/>
    </location>
</feature>
<dbReference type="InterPro" id="IPR008040">
    <property type="entry name" value="Hydant_A_N"/>
</dbReference>
<protein>
    <submittedName>
        <fullName evidence="3">Hydantoinase/oxoprolinase family protein</fullName>
    </submittedName>
</protein>
<sequence>MESSYRLGVDIGGTFTDLLLLDPGTGKSHLLKVPSTHSSAEAIAAGLEELRKRHHIALSQIAYFSHGTTLAVNTLVQRSGAKVGVLITRGFRDVLELRRLRLPKANDFFVPRPISLVPRRYVKEVDERITADGQIYIPLQREDVVRRAQELVNEGIEALAICFLHSYRNPAHEILAKRCVEALHPRLYVCTSAELWPQQREYERSLVSVINAYVGERMRSYLNALEEDTRKLGVACRIFATKSNGGVMNARSGAERPVETLLSGPASGVIGAVHLGRLLGDDRLVTFDMGGTSVDIAISQGSIPYSTENTVGDFPVILPAVDVVSIGAGGGSIAWTDMEGVLKVGPQSAGADPGPACYGRGSEAATVTDAYLVLGIVSPDNFLGGQMKLHPDTARAAIERVGKRLGLNSYETADAILQVATSNIYAAMLPQMARRGVDPRD</sequence>
<organism evidence="3 4">
    <name type="scientific">Candidatus Segetimicrobium genomatis</name>
    <dbReference type="NCBI Taxonomy" id="2569760"/>
    <lineage>
        <taxon>Bacteria</taxon>
        <taxon>Bacillati</taxon>
        <taxon>Candidatus Sysuimicrobiota</taxon>
        <taxon>Candidatus Sysuimicrobiia</taxon>
        <taxon>Candidatus Sysuimicrobiales</taxon>
        <taxon>Candidatus Segetimicrobiaceae</taxon>
        <taxon>Candidatus Segetimicrobium</taxon>
    </lineage>
</organism>
<dbReference type="InterPro" id="IPR045079">
    <property type="entry name" value="Oxoprolinase-like"/>
</dbReference>
<feature type="non-terminal residue" evidence="3">
    <location>
        <position position="441"/>
    </location>
</feature>
<dbReference type="InterPro" id="IPR002821">
    <property type="entry name" value="Hydantoinase_A"/>
</dbReference>
<dbReference type="GO" id="GO:0017168">
    <property type="term" value="F:5-oxoprolinase (ATP-hydrolyzing) activity"/>
    <property type="evidence" value="ECO:0007669"/>
    <property type="project" value="TreeGrafter"/>
</dbReference>
<dbReference type="GO" id="GO:0005829">
    <property type="term" value="C:cytosol"/>
    <property type="evidence" value="ECO:0007669"/>
    <property type="project" value="TreeGrafter"/>
</dbReference>
<dbReference type="GO" id="GO:0006749">
    <property type="term" value="P:glutathione metabolic process"/>
    <property type="evidence" value="ECO:0007669"/>
    <property type="project" value="TreeGrafter"/>
</dbReference>
<dbReference type="Pfam" id="PF01968">
    <property type="entry name" value="Hydantoinase_A"/>
    <property type="match status" value="1"/>
</dbReference>
<feature type="domain" description="Hydantoinase/oxoprolinase N-terminal" evidence="2">
    <location>
        <begin position="6"/>
        <end position="181"/>
    </location>
</feature>
<gene>
    <name evidence="3" type="ORF">E6H04_04660</name>
</gene>
<accession>A0A537JFY3</accession>
<dbReference type="PANTHER" id="PTHR11365:SF23">
    <property type="entry name" value="HYPOTHETICAL 5-OXOPROLINASE (EUROFUNG)-RELATED"/>
    <property type="match status" value="1"/>
</dbReference>
<dbReference type="Proteomes" id="UP000320048">
    <property type="component" value="Unassembled WGS sequence"/>
</dbReference>
<proteinExistence type="predicted"/>